<dbReference type="InterPro" id="IPR023606">
    <property type="entry name" value="CoA-Trfase_III_dom_1_sf"/>
</dbReference>
<protein>
    <submittedName>
        <fullName evidence="1">CoA transferase</fullName>
    </submittedName>
</protein>
<comment type="caution">
    <text evidence="1">The sequence shown here is derived from an EMBL/GenBank/DDBJ whole genome shotgun (WGS) entry which is preliminary data.</text>
</comment>
<sequence>PRTPVLVPGIVPKLGATPGRIERPAPALGADTDAVLESIGIDAATRDDWRSRGVI</sequence>
<dbReference type="AlphaFoldDB" id="A0A6L3NCR6"/>
<reference evidence="1 2" key="1">
    <citation type="submission" date="2019-09" db="EMBL/GenBank/DDBJ databases">
        <title>Draft genome sequences of 48 bacterial type strains from the CCUG.</title>
        <authorList>
            <person name="Tunovic T."/>
            <person name="Pineiro-Iglesias B."/>
            <person name="Unosson C."/>
            <person name="Inganas E."/>
            <person name="Ohlen M."/>
            <person name="Cardew S."/>
            <person name="Jensie-Markopoulos S."/>
            <person name="Salva-Serra F."/>
            <person name="Jaen-Luchoro D."/>
            <person name="Karlsson R."/>
            <person name="Svensson-Stadler L."/>
            <person name="Chun J."/>
            <person name="Moore E."/>
        </authorList>
    </citation>
    <scope>NUCLEOTIDE SEQUENCE [LARGE SCALE GENOMIC DNA]</scope>
    <source>
        <strain evidence="1 2">CCUG 65687</strain>
    </source>
</reference>
<dbReference type="EMBL" id="VZOL01000332">
    <property type="protein sequence ID" value="KAB0662837.1"/>
    <property type="molecule type" value="Genomic_DNA"/>
</dbReference>
<organism evidence="1 2">
    <name type="scientific">Burkholderia territorii</name>
    <dbReference type="NCBI Taxonomy" id="1503055"/>
    <lineage>
        <taxon>Bacteria</taxon>
        <taxon>Pseudomonadati</taxon>
        <taxon>Pseudomonadota</taxon>
        <taxon>Betaproteobacteria</taxon>
        <taxon>Burkholderiales</taxon>
        <taxon>Burkholderiaceae</taxon>
        <taxon>Burkholderia</taxon>
        <taxon>Burkholderia cepacia complex</taxon>
    </lineage>
</organism>
<dbReference type="Gene3D" id="3.40.50.10540">
    <property type="entry name" value="Crotonobetainyl-coa:carnitine coa-transferase, domain 1"/>
    <property type="match status" value="1"/>
</dbReference>
<feature type="non-terminal residue" evidence="1">
    <location>
        <position position="1"/>
    </location>
</feature>
<dbReference type="SUPFAM" id="SSF89796">
    <property type="entry name" value="CoA-transferase family III (CaiB/BaiF)"/>
    <property type="match status" value="1"/>
</dbReference>
<dbReference type="Proteomes" id="UP000473571">
    <property type="component" value="Unassembled WGS sequence"/>
</dbReference>
<accession>A0A6L3NCR6</accession>
<dbReference type="GO" id="GO:0016740">
    <property type="term" value="F:transferase activity"/>
    <property type="evidence" value="ECO:0007669"/>
    <property type="project" value="UniProtKB-KW"/>
</dbReference>
<name>A0A6L3NCR6_9BURK</name>
<evidence type="ECO:0000313" key="1">
    <source>
        <dbReference type="EMBL" id="KAB0662837.1"/>
    </source>
</evidence>
<proteinExistence type="predicted"/>
<gene>
    <name evidence="1" type="ORF">F7R13_21015</name>
</gene>
<keyword evidence="1" id="KW-0808">Transferase</keyword>
<evidence type="ECO:0000313" key="2">
    <source>
        <dbReference type="Proteomes" id="UP000473571"/>
    </source>
</evidence>